<dbReference type="Proteomes" id="UP000185426">
    <property type="component" value="Chromosome"/>
</dbReference>
<evidence type="ECO:0000313" key="3">
    <source>
        <dbReference type="Proteomes" id="UP000185426"/>
    </source>
</evidence>
<dbReference type="AlphaFoldDB" id="A0A1L6ZIH3"/>
<evidence type="ECO:0000259" key="1">
    <source>
        <dbReference type="Pfam" id="PF00958"/>
    </source>
</evidence>
<dbReference type="EMBL" id="CP015607">
    <property type="protein sequence ID" value="APT46318.1"/>
    <property type="molecule type" value="Genomic_DNA"/>
</dbReference>
<dbReference type="Pfam" id="PF00958">
    <property type="entry name" value="GMP_synt_C"/>
    <property type="match status" value="1"/>
</dbReference>
<gene>
    <name evidence="2" type="ORF">BSA145_10810</name>
</gene>
<dbReference type="InterPro" id="IPR001674">
    <property type="entry name" value="GMP_synth_C"/>
</dbReference>
<sequence>MLCCNFRTNLLALGSGLGIRVLGETSEEKLEIVRELIGILCEGIVSLVLECDSSQRLHGAPDIRSVGVMGDARKYDYTIVIGEVSSIDGMGSDWVRISWDVIENNSSREWSEAY</sequence>
<reference evidence="2 3" key="1">
    <citation type="submission" date="2016-05" db="EMBL/GenBank/DDBJ databases">
        <title>Complete Genome and Methylome Analysis of Psychrotrophic Bacterial Isolates from Antarctic Lake Untersee.</title>
        <authorList>
            <person name="Fomenkov A."/>
            <person name="Akimov V.N."/>
            <person name="Vasilyeva L.V."/>
            <person name="Andersen D."/>
            <person name="Vincze T."/>
            <person name="Roberts R.J."/>
        </authorList>
    </citation>
    <scope>NUCLEOTIDE SEQUENCE [LARGE SCALE GENOMIC DNA]</scope>
    <source>
        <strain evidence="2 3">U14-5</strain>
    </source>
</reference>
<proteinExistence type="predicted"/>
<name>A0A1L6ZIH3_BACIA</name>
<organism evidence="2 3">
    <name type="scientific">Bacillus safensis</name>
    <dbReference type="NCBI Taxonomy" id="561879"/>
    <lineage>
        <taxon>Bacteria</taxon>
        <taxon>Bacillati</taxon>
        <taxon>Bacillota</taxon>
        <taxon>Bacilli</taxon>
        <taxon>Bacillales</taxon>
        <taxon>Bacillaceae</taxon>
        <taxon>Bacillus</taxon>
    </lineage>
</organism>
<accession>A0A1L6ZIH3</accession>
<feature type="domain" description="GMP synthase C-terminal" evidence="1">
    <location>
        <begin position="54"/>
        <end position="108"/>
    </location>
</feature>
<dbReference type="SUPFAM" id="SSF54810">
    <property type="entry name" value="GMP synthetase C-terminal dimerisation domain"/>
    <property type="match status" value="1"/>
</dbReference>
<protein>
    <recommendedName>
        <fullName evidence="1">GMP synthase C-terminal domain-containing protein</fullName>
    </recommendedName>
</protein>
<dbReference type="Gene3D" id="3.30.300.10">
    <property type="match status" value="1"/>
</dbReference>
<dbReference type="GO" id="GO:0003922">
    <property type="term" value="F:GMP synthase (glutamine-hydrolyzing) activity"/>
    <property type="evidence" value="ECO:0007669"/>
    <property type="project" value="InterPro"/>
</dbReference>
<evidence type="ECO:0000313" key="2">
    <source>
        <dbReference type="EMBL" id="APT46318.1"/>
    </source>
</evidence>
<dbReference type="GO" id="GO:0005524">
    <property type="term" value="F:ATP binding"/>
    <property type="evidence" value="ECO:0007669"/>
    <property type="project" value="InterPro"/>
</dbReference>